<dbReference type="Proteomes" id="UP000178951">
    <property type="component" value="Unassembled WGS sequence"/>
</dbReference>
<dbReference type="Gene3D" id="3.40.50.720">
    <property type="entry name" value="NAD(P)-binding Rossmann-like Domain"/>
    <property type="match status" value="1"/>
</dbReference>
<feature type="domain" description="Ketoreductase" evidence="3">
    <location>
        <begin position="6"/>
        <end position="184"/>
    </location>
</feature>
<dbReference type="EMBL" id="MEUF01000061">
    <property type="protein sequence ID" value="OGC33470.1"/>
    <property type="molecule type" value="Genomic_DNA"/>
</dbReference>
<dbReference type="AlphaFoldDB" id="A0A1F4TLS4"/>
<dbReference type="InterPro" id="IPR050259">
    <property type="entry name" value="SDR"/>
</dbReference>
<evidence type="ECO:0000259" key="3">
    <source>
        <dbReference type="SMART" id="SM00822"/>
    </source>
</evidence>
<dbReference type="SMART" id="SM00822">
    <property type="entry name" value="PKS_KR"/>
    <property type="match status" value="1"/>
</dbReference>
<dbReference type="InterPro" id="IPR036291">
    <property type="entry name" value="NAD(P)-bd_dom_sf"/>
</dbReference>
<proteinExistence type="inferred from homology"/>
<dbReference type="PANTHER" id="PTHR42879">
    <property type="entry name" value="3-OXOACYL-(ACYL-CARRIER-PROTEIN) REDUCTASE"/>
    <property type="match status" value="1"/>
</dbReference>
<keyword evidence="2" id="KW-0560">Oxidoreductase</keyword>
<sequence length="245" mass="26663">MQLKDKVAIVTGASKGIGKAIALLLASQGAKIVVNFATEKMLAEEVVKKIGHNQALAFAAHVEKPDEVASMIRETLKHWGRIDILINNAGIINDKFLMVMTDDEWQKVIDVNLTGVFNCCRAVAKQMVAQKSGKIVNISSTAAVRGLLGQANYAASKAGLEGLTKAFAKEMSHYNIYINSIAPGFIESDRVAELREDIKRDYLRLIPMERFGLPEEVAQVALFLVTEAASYIQGQTIMVDGGITV</sequence>
<dbReference type="PROSITE" id="PS00061">
    <property type="entry name" value="ADH_SHORT"/>
    <property type="match status" value="1"/>
</dbReference>
<dbReference type="NCBIfam" id="NF005559">
    <property type="entry name" value="PRK07231.1"/>
    <property type="match status" value="1"/>
</dbReference>
<dbReference type="Pfam" id="PF13561">
    <property type="entry name" value="adh_short_C2"/>
    <property type="match status" value="1"/>
</dbReference>
<dbReference type="PRINTS" id="PR00080">
    <property type="entry name" value="SDRFAMILY"/>
</dbReference>
<evidence type="ECO:0000256" key="1">
    <source>
        <dbReference type="ARBA" id="ARBA00006484"/>
    </source>
</evidence>
<dbReference type="NCBIfam" id="NF009466">
    <property type="entry name" value="PRK12826.1-2"/>
    <property type="match status" value="1"/>
</dbReference>
<name>A0A1F4TLS4_UNCSA</name>
<gene>
    <name evidence="4" type="ORF">A2311_05685</name>
</gene>
<dbReference type="STRING" id="1802583.A2311_05685"/>
<comment type="caution">
    <text evidence="4">The sequence shown here is derived from an EMBL/GenBank/DDBJ whole genome shotgun (WGS) entry which is preliminary data.</text>
</comment>
<dbReference type="FunFam" id="3.40.50.720:FF:000173">
    <property type="entry name" value="3-oxoacyl-[acyl-carrier protein] reductase"/>
    <property type="match status" value="1"/>
</dbReference>
<dbReference type="GO" id="GO:0032787">
    <property type="term" value="P:monocarboxylic acid metabolic process"/>
    <property type="evidence" value="ECO:0007669"/>
    <property type="project" value="UniProtKB-ARBA"/>
</dbReference>
<reference evidence="4 5" key="1">
    <citation type="journal article" date="2016" name="Nat. Commun.">
        <title>Thousands of microbial genomes shed light on interconnected biogeochemical processes in an aquifer system.</title>
        <authorList>
            <person name="Anantharaman K."/>
            <person name="Brown C.T."/>
            <person name="Hug L.A."/>
            <person name="Sharon I."/>
            <person name="Castelle C.J."/>
            <person name="Probst A.J."/>
            <person name="Thomas B.C."/>
            <person name="Singh A."/>
            <person name="Wilkins M.J."/>
            <person name="Karaoz U."/>
            <person name="Brodie E.L."/>
            <person name="Williams K.H."/>
            <person name="Hubbard S.S."/>
            <person name="Banfield J.F."/>
        </authorList>
    </citation>
    <scope>NUCLEOTIDE SEQUENCE [LARGE SCALE GENOMIC DNA]</scope>
</reference>
<protein>
    <submittedName>
        <fullName evidence="4">Beta-ketoacyl-ACP reductase</fullName>
    </submittedName>
</protein>
<evidence type="ECO:0000313" key="4">
    <source>
        <dbReference type="EMBL" id="OGC33470.1"/>
    </source>
</evidence>
<evidence type="ECO:0000313" key="5">
    <source>
        <dbReference type="Proteomes" id="UP000178951"/>
    </source>
</evidence>
<dbReference type="InterPro" id="IPR020904">
    <property type="entry name" value="Sc_DH/Rdtase_CS"/>
</dbReference>
<dbReference type="InterPro" id="IPR057326">
    <property type="entry name" value="KR_dom"/>
</dbReference>
<organism evidence="4 5">
    <name type="scientific">candidate division WOR-1 bacterium RIFOXYB2_FULL_48_7</name>
    <dbReference type="NCBI Taxonomy" id="1802583"/>
    <lineage>
        <taxon>Bacteria</taxon>
        <taxon>Bacillati</taxon>
        <taxon>Saganbacteria</taxon>
    </lineage>
</organism>
<dbReference type="GO" id="GO:0016491">
    <property type="term" value="F:oxidoreductase activity"/>
    <property type="evidence" value="ECO:0007669"/>
    <property type="project" value="UniProtKB-KW"/>
</dbReference>
<dbReference type="InterPro" id="IPR002347">
    <property type="entry name" value="SDR_fam"/>
</dbReference>
<dbReference type="SUPFAM" id="SSF51735">
    <property type="entry name" value="NAD(P)-binding Rossmann-fold domains"/>
    <property type="match status" value="1"/>
</dbReference>
<accession>A0A1F4TLS4</accession>
<dbReference type="PANTHER" id="PTHR42879:SF2">
    <property type="entry name" value="3-OXOACYL-[ACYL-CARRIER-PROTEIN] REDUCTASE FABG"/>
    <property type="match status" value="1"/>
</dbReference>
<comment type="similarity">
    <text evidence="1">Belongs to the short-chain dehydrogenases/reductases (SDR) family.</text>
</comment>
<evidence type="ECO:0000256" key="2">
    <source>
        <dbReference type="ARBA" id="ARBA00023002"/>
    </source>
</evidence>
<dbReference type="PRINTS" id="PR00081">
    <property type="entry name" value="GDHRDH"/>
</dbReference>